<reference evidence="1" key="1">
    <citation type="submission" date="2020-05" db="EMBL/GenBank/DDBJ databases">
        <authorList>
            <person name="Chiriac C."/>
            <person name="Salcher M."/>
            <person name="Ghai R."/>
            <person name="Kavagutti S V."/>
        </authorList>
    </citation>
    <scope>NUCLEOTIDE SEQUENCE</scope>
</reference>
<organism evidence="1">
    <name type="scientific">uncultured Caudovirales phage</name>
    <dbReference type="NCBI Taxonomy" id="2100421"/>
    <lineage>
        <taxon>Viruses</taxon>
        <taxon>Duplodnaviria</taxon>
        <taxon>Heunggongvirae</taxon>
        <taxon>Uroviricota</taxon>
        <taxon>Caudoviricetes</taxon>
        <taxon>Peduoviridae</taxon>
        <taxon>Maltschvirus</taxon>
        <taxon>Maltschvirus maltsch</taxon>
    </lineage>
</organism>
<name>A0A6J5QGM1_9CAUD</name>
<evidence type="ECO:0000313" key="1">
    <source>
        <dbReference type="EMBL" id="CAB4180215.1"/>
    </source>
</evidence>
<dbReference type="EMBL" id="LR796994">
    <property type="protein sequence ID" value="CAB4180215.1"/>
    <property type="molecule type" value="Genomic_DNA"/>
</dbReference>
<sequence length="136" mass="15221">MWIFLQNAMLSIVDTKAHAASKAGRYGDRHKANSPTLMVRARLKGDIERVFPGAKVCVTPSADYRYRATVKRERVAEAIQTEVMNIDYGNFKSGVPNGLRHNAYMGVWGVMEGAQRKEANPRTFPGQDDFAFIEGQ</sequence>
<proteinExistence type="predicted"/>
<gene>
    <name evidence="1" type="ORF">UFOVP1040_36</name>
</gene>
<accession>A0A6J5QGM1</accession>
<protein>
    <submittedName>
        <fullName evidence="1">Uncharacterized protein</fullName>
    </submittedName>
</protein>